<evidence type="ECO:0000256" key="1">
    <source>
        <dbReference type="ARBA" id="ARBA00004651"/>
    </source>
</evidence>
<evidence type="ECO:0000256" key="7">
    <source>
        <dbReference type="RuleBase" id="RU367016"/>
    </source>
</evidence>
<gene>
    <name evidence="9" type="ORF">SAMN02745225_01266</name>
</gene>
<comment type="similarity">
    <text evidence="2 7">Belongs to the DedA family.</text>
</comment>
<reference evidence="10" key="1">
    <citation type="submission" date="2016-11" db="EMBL/GenBank/DDBJ databases">
        <authorList>
            <person name="Varghese N."/>
            <person name="Submissions S."/>
        </authorList>
    </citation>
    <scope>NUCLEOTIDE SEQUENCE [LARGE SCALE GENOMIC DNA]</scope>
    <source>
        <strain evidence="10">DSM 19514</strain>
    </source>
</reference>
<evidence type="ECO:0000256" key="5">
    <source>
        <dbReference type="ARBA" id="ARBA00022989"/>
    </source>
</evidence>
<keyword evidence="4 7" id="KW-0812">Transmembrane</keyword>
<dbReference type="GO" id="GO:0005886">
    <property type="term" value="C:plasma membrane"/>
    <property type="evidence" value="ECO:0007669"/>
    <property type="project" value="UniProtKB-SubCell"/>
</dbReference>
<proteinExistence type="inferred from homology"/>
<dbReference type="Proteomes" id="UP000184295">
    <property type="component" value="Unassembled WGS sequence"/>
</dbReference>
<dbReference type="InterPro" id="IPR032818">
    <property type="entry name" value="DedA-like"/>
</dbReference>
<evidence type="ECO:0000313" key="9">
    <source>
        <dbReference type="EMBL" id="SHE66359.1"/>
    </source>
</evidence>
<dbReference type="STRING" id="1121881.SAMN02745225_01266"/>
<feature type="transmembrane region" description="Helical" evidence="7">
    <location>
        <begin position="56"/>
        <end position="78"/>
    </location>
</feature>
<keyword evidence="5 7" id="KW-1133">Transmembrane helix</keyword>
<dbReference type="Pfam" id="PF09335">
    <property type="entry name" value="VTT_dom"/>
    <property type="match status" value="1"/>
</dbReference>
<feature type="transmembrane region" description="Helical" evidence="7">
    <location>
        <begin position="173"/>
        <end position="195"/>
    </location>
</feature>
<organism evidence="9 10">
    <name type="scientific">Ferrithrix thermotolerans DSM 19514</name>
    <dbReference type="NCBI Taxonomy" id="1121881"/>
    <lineage>
        <taxon>Bacteria</taxon>
        <taxon>Bacillati</taxon>
        <taxon>Actinomycetota</taxon>
        <taxon>Acidimicrobiia</taxon>
        <taxon>Acidimicrobiales</taxon>
        <taxon>Acidimicrobiaceae</taxon>
        <taxon>Ferrithrix</taxon>
    </lineage>
</organism>
<comment type="subcellular location">
    <subcellularLocation>
        <location evidence="1 7">Cell membrane</location>
        <topology evidence="1 7">Multi-pass membrane protein</topology>
    </subcellularLocation>
</comment>
<protein>
    <submittedName>
        <fullName evidence="9">Membrane protein DedA, SNARE-associated domain</fullName>
    </submittedName>
</protein>
<dbReference type="InterPro" id="IPR032816">
    <property type="entry name" value="VTT_dom"/>
</dbReference>
<dbReference type="PANTHER" id="PTHR30353:SF15">
    <property type="entry name" value="INNER MEMBRANE PROTEIN YABI"/>
    <property type="match status" value="1"/>
</dbReference>
<evidence type="ECO:0000259" key="8">
    <source>
        <dbReference type="Pfam" id="PF09335"/>
    </source>
</evidence>
<keyword evidence="3 7" id="KW-1003">Cell membrane</keyword>
<keyword evidence="6 7" id="KW-0472">Membrane</keyword>
<sequence length="205" mass="22172">MSFLTKAILNLPPPFALAMIFLLPALEASVFLGFIFPGETAVILGGVLAYEHKFPLWLVMTVASLGAVLGDSVGYFVGKKFGHRILEKASGRLVKPKRVHQVTEFIAKRGVIGVVVGRFTTVLRVLVPGVAGMSEMPYRKFAVANIIGGVGWAVLYSYLGYTAGTSFAAVEKTAGTTGVIVFVAIVATIGLYFLYRYLREFSKEK</sequence>
<evidence type="ECO:0000256" key="2">
    <source>
        <dbReference type="ARBA" id="ARBA00010792"/>
    </source>
</evidence>
<feature type="transmembrane region" description="Helical" evidence="7">
    <location>
        <begin position="141"/>
        <end position="161"/>
    </location>
</feature>
<keyword evidence="10" id="KW-1185">Reference proteome</keyword>
<accession>A0A1M4VBM8</accession>
<dbReference type="AlphaFoldDB" id="A0A1M4VBM8"/>
<dbReference type="OrthoDB" id="9813426at2"/>
<evidence type="ECO:0000256" key="3">
    <source>
        <dbReference type="ARBA" id="ARBA00022475"/>
    </source>
</evidence>
<dbReference type="EMBL" id="FQUL01000015">
    <property type="protein sequence ID" value="SHE66359.1"/>
    <property type="molecule type" value="Genomic_DNA"/>
</dbReference>
<feature type="domain" description="VTT" evidence="8">
    <location>
        <begin position="36"/>
        <end position="161"/>
    </location>
</feature>
<feature type="transmembrane region" description="Helical" evidence="7">
    <location>
        <begin position="15"/>
        <end position="36"/>
    </location>
</feature>
<evidence type="ECO:0000256" key="6">
    <source>
        <dbReference type="ARBA" id="ARBA00023136"/>
    </source>
</evidence>
<evidence type="ECO:0000256" key="4">
    <source>
        <dbReference type="ARBA" id="ARBA00022692"/>
    </source>
</evidence>
<dbReference type="PANTHER" id="PTHR30353">
    <property type="entry name" value="INNER MEMBRANE PROTEIN DEDA-RELATED"/>
    <property type="match status" value="1"/>
</dbReference>
<name>A0A1M4VBM8_9ACTN</name>
<evidence type="ECO:0000313" key="10">
    <source>
        <dbReference type="Proteomes" id="UP000184295"/>
    </source>
</evidence>